<keyword evidence="13" id="KW-1208">Phospholipid metabolism</keyword>
<dbReference type="EnsemblMetazoa" id="MESCA009135-RA">
    <property type="protein sequence ID" value="MESCA009135-PA"/>
    <property type="gene ID" value="MESCA009135"/>
</dbReference>
<evidence type="ECO:0000256" key="14">
    <source>
        <dbReference type="ARBA" id="ARBA00023315"/>
    </source>
</evidence>
<evidence type="ECO:0000313" key="20">
    <source>
        <dbReference type="EnsemblMetazoa" id="MESCA009135-PA"/>
    </source>
</evidence>
<name>T1GZ43_MEGSC</name>
<proteinExistence type="inferred from homology"/>
<evidence type="ECO:0000256" key="2">
    <source>
        <dbReference type="ARBA" id="ARBA00004240"/>
    </source>
</evidence>
<evidence type="ECO:0000256" key="1">
    <source>
        <dbReference type="ARBA" id="ARBA00004141"/>
    </source>
</evidence>
<comment type="pathway">
    <text evidence="3">Lipid metabolism; phospholipid metabolism.</text>
</comment>
<dbReference type="EMBL" id="CAQQ02006311">
    <property type="status" value="NOT_ANNOTATED_CDS"/>
    <property type="molecule type" value="Genomic_DNA"/>
</dbReference>
<keyword evidence="9 19" id="KW-1133">Transmembrane helix</keyword>
<dbReference type="GO" id="GO:0047184">
    <property type="term" value="F:1-acylglycerophosphocholine O-acyltransferase activity"/>
    <property type="evidence" value="ECO:0007669"/>
    <property type="project" value="UniProtKB-EC"/>
</dbReference>
<evidence type="ECO:0000256" key="7">
    <source>
        <dbReference type="ARBA" id="ARBA00022692"/>
    </source>
</evidence>
<feature type="transmembrane region" description="Helical" evidence="19">
    <location>
        <begin position="117"/>
        <end position="138"/>
    </location>
</feature>
<dbReference type="EC" id="2.3.1.23" evidence="16"/>
<dbReference type="PANTHER" id="PTHR13906">
    <property type="entry name" value="PORCUPINE"/>
    <property type="match status" value="1"/>
</dbReference>
<feature type="transmembrane region" description="Helical" evidence="19">
    <location>
        <begin position="200"/>
        <end position="216"/>
    </location>
</feature>
<dbReference type="GO" id="GO:0030258">
    <property type="term" value="P:lipid modification"/>
    <property type="evidence" value="ECO:0007669"/>
    <property type="project" value="TreeGrafter"/>
</dbReference>
<comment type="similarity">
    <text evidence="4">Belongs to the membrane-bound acyltransferase family.</text>
</comment>
<keyword evidence="11 19" id="KW-0472">Membrane</keyword>
<keyword evidence="7 19" id="KW-0812">Transmembrane</keyword>
<evidence type="ECO:0000256" key="9">
    <source>
        <dbReference type="ARBA" id="ARBA00022989"/>
    </source>
</evidence>
<reference evidence="21" key="1">
    <citation type="submission" date="2013-02" db="EMBL/GenBank/DDBJ databases">
        <authorList>
            <person name="Hughes D."/>
        </authorList>
    </citation>
    <scope>NUCLEOTIDE SEQUENCE</scope>
    <source>
        <strain>Durham</strain>
        <strain evidence="21">NC isolate 2 -- Noor lab</strain>
    </source>
</reference>
<keyword evidence="12" id="KW-0594">Phospholipid biosynthesis</keyword>
<comment type="subcellular location">
    <subcellularLocation>
        <location evidence="2">Endoplasmic reticulum</location>
    </subcellularLocation>
    <subcellularLocation>
        <location evidence="1">Membrane</location>
        <topology evidence="1">Multi-pass membrane protein</topology>
    </subcellularLocation>
</comment>
<evidence type="ECO:0000256" key="15">
    <source>
        <dbReference type="ARBA" id="ARBA00025707"/>
    </source>
</evidence>
<feature type="transmembrane region" description="Helical" evidence="19">
    <location>
        <begin position="66"/>
        <end position="87"/>
    </location>
</feature>
<dbReference type="Pfam" id="PF03062">
    <property type="entry name" value="MBOAT"/>
    <property type="match status" value="1"/>
</dbReference>
<evidence type="ECO:0000256" key="10">
    <source>
        <dbReference type="ARBA" id="ARBA00023098"/>
    </source>
</evidence>
<reference evidence="20" key="2">
    <citation type="submission" date="2015-06" db="UniProtKB">
        <authorList>
            <consortium name="EnsemblMetazoa"/>
        </authorList>
    </citation>
    <scope>IDENTIFICATION</scope>
</reference>
<evidence type="ECO:0000256" key="16">
    <source>
        <dbReference type="ARBA" id="ARBA00026120"/>
    </source>
</evidence>
<evidence type="ECO:0000256" key="11">
    <source>
        <dbReference type="ARBA" id="ARBA00023136"/>
    </source>
</evidence>
<dbReference type="InterPro" id="IPR004299">
    <property type="entry name" value="MBOAT_fam"/>
</dbReference>
<evidence type="ECO:0000256" key="19">
    <source>
        <dbReference type="SAM" id="Phobius"/>
    </source>
</evidence>
<dbReference type="InterPro" id="IPR049941">
    <property type="entry name" value="LPLAT_7/PORCN-like"/>
</dbReference>
<dbReference type="GO" id="GO:0005783">
    <property type="term" value="C:endoplasmic reticulum"/>
    <property type="evidence" value="ECO:0007669"/>
    <property type="project" value="UniProtKB-SubCell"/>
</dbReference>
<evidence type="ECO:0000256" key="12">
    <source>
        <dbReference type="ARBA" id="ARBA00023209"/>
    </source>
</evidence>
<evidence type="ECO:0000256" key="6">
    <source>
        <dbReference type="ARBA" id="ARBA00022679"/>
    </source>
</evidence>
<dbReference type="GO" id="GO:0071617">
    <property type="term" value="F:lysophospholipid acyltransferase activity"/>
    <property type="evidence" value="ECO:0007669"/>
    <property type="project" value="TreeGrafter"/>
</dbReference>
<comment type="pathway">
    <text evidence="15">Phospholipid metabolism.</text>
</comment>
<dbReference type="OMA" id="KANICKY"/>
<evidence type="ECO:0000256" key="13">
    <source>
        <dbReference type="ARBA" id="ARBA00023264"/>
    </source>
</evidence>
<evidence type="ECO:0000256" key="17">
    <source>
        <dbReference type="ARBA" id="ARBA00038923"/>
    </source>
</evidence>
<dbReference type="PANTHER" id="PTHR13906:SF14">
    <property type="entry name" value="LYSOPHOSPHOLIPID ACYLTRANSFERASE 5"/>
    <property type="match status" value="1"/>
</dbReference>
<protein>
    <recommendedName>
        <fullName evidence="18">Lysophospholipid acyltransferase 5</fullName>
        <ecNumber evidence="16">2.3.1.23</ecNumber>
        <ecNumber evidence="17">2.3.1.n6</ecNumber>
    </recommendedName>
</protein>
<dbReference type="STRING" id="36166.T1GZ43"/>
<keyword evidence="10" id="KW-0443">Lipid metabolism</keyword>
<dbReference type="GO" id="GO:0016020">
    <property type="term" value="C:membrane"/>
    <property type="evidence" value="ECO:0007669"/>
    <property type="project" value="UniProtKB-SubCell"/>
</dbReference>
<sequence>DGKSDETKLSKDQKENGIKETPSLIELAAYSYFPSSFIVGPQFPFKRYNRFINEEFAIYKSNMKAGAIRCSVGVIYLILRQIGAIYLPDDYFMSNEYSNKSLFIQMIEVGLWGKISLYKYISCWLLAEGSLILLGIAYSPKSSQKDSDTLDDWTACSNVKLVLLETGSRMLHYVQSFNVNTNNWVASYVYKRLKFLNNRTLSYAGALLFLAVWHGFHSGYYMAFALEYTIITFERQVSINTN</sequence>
<keyword evidence="8" id="KW-0256">Endoplasmic reticulum</keyword>
<evidence type="ECO:0000256" key="3">
    <source>
        <dbReference type="ARBA" id="ARBA00005074"/>
    </source>
</evidence>
<accession>T1GZ43</accession>
<dbReference type="GO" id="GO:0006656">
    <property type="term" value="P:phosphatidylcholine biosynthetic process"/>
    <property type="evidence" value="ECO:0007669"/>
    <property type="project" value="TreeGrafter"/>
</dbReference>
<keyword evidence="14" id="KW-0012">Acyltransferase</keyword>
<evidence type="ECO:0000256" key="18">
    <source>
        <dbReference type="ARBA" id="ARBA00039721"/>
    </source>
</evidence>
<keyword evidence="21" id="KW-1185">Reference proteome</keyword>
<evidence type="ECO:0000313" key="21">
    <source>
        <dbReference type="Proteomes" id="UP000015102"/>
    </source>
</evidence>
<dbReference type="HOGENOM" id="CLU_073439_0_0_1"/>
<organism evidence="20 21">
    <name type="scientific">Megaselia scalaris</name>
    <name type="common">Humpbacked fly</name>
    <name type="synonym">Phora scalaris</name>
    <dbReference type="NCBI Taxonomy" id="36166"/>
    <lineage>
        <taxon>Eukaryota</taxon>
        <taxon>Metazoa</taxon>
        <taxon>Ecdysozoa</taxon>
        <taxon>Arthropoda</taxon>
        <taxon>Hexapoda</taxon>
        <taxon>Insecta</taxon>
        <taxon>Pterygota</taxon>
        <taxon>Neoptera</taxon>
        <taxon>Endopterygota</taxon>
        <taxon>Diptera</taxon>
        <taxon>Brachycera</taxon>
        <taxon>Muscomorpha</taxon>
        <taxon>Platypezoidea</taxon>
        <taxon>Phoridae</taxon>
        <taxon>Megaseliini</taxon>
        <taxon>Megaselia</taxon>
    </lineage>
</organism>
<evidence type="ECO:0000256" key="8">
    <source>
        <dbReference type="ARBA" id="ARBA00022824"/>
    </source>
</evidence>
<dbReference type="AlphaFoldDB" id="T1GZ43"/>
<keyword evidence="6" id="KW-0808">Transferase</keyword>
<evidence type="ECO:0000256" key="5">
    <source>
        <dbReference type="ARBA" id="ARBA00022516"/>
    </source>
</evidence>
<dbReference type="Proteomes" id="UP000015102">
    <property type="component" value="Unassembled WGS sequence"/>
</dbReference>
<evidence type="ECO:0000256" key="4">
    <source>
        <dbReference type="ARBA" id="ARBA00010323"/>
    </source>
</evidence>
<keyword evidence="5" id="KW-0444">Lipid biosynthesis</keyword>
<dbReference type="EC" id="2.3.1.n6" evidence="17"/>